<name>A0A1R2AZZ0_9CILI</name>
<dbReference type="InterPro" id="IPR013041">
    <property type="entry name" value="Clathrin_app_Ig-like_sf"/>
</dbReference>
<organism evidence="4 5">
    <name type="scientific">Stentor coeruleus</name>
    <dbReference type="NCBI Taxonomy" id="5963"/>
    <lineage>
        <taxon>Eukaryota</taxon>
        <taxon>Sar</taxon>
        <taxon>Alveolata</taxon>
        <taxon>Ciliophora</taxon>
        <taxon>Postciliodesmatophora</taxon>
        <taxon>Heterotrichea</taxon>
        <taxon>Heterotrichida</taxon>
        <taxon>Stentoridae</taxon>
        <taxon>Stentor</taxon>
    </lineage>
</organism>
<dbReference type="OrthoDB" id="324980at2759"/>
<evidence type="ECO:0000256" key="1">
    <source>
        <dbReference type="SAM" id="Coils"/>
    </source>
</evidence>
<dbReference type="Proteomes" id="UP000187209">
    <property type="component" value="Unassembled WGS sequence"/>
</dbReference>
<protein>
    <recommendedName>
        <fullName evidence="3">VHS domain-containing protein</fullName>
    </recommendedName>
</protein>
<gene>
    <name evidence="4" type="ORF">SteCoe_32035</name>
</gene>
<comment type="caution">
    <text evidence="4">The sequence shown here is derived from an EMBL/GenBank/DDBJ whole genome shotgun (WGS) entry which is preliminary data.</text>
</comment>
<dbReference type="AlphaFoldDB" id="A0A1R2AZZ0"/>
<reference evidence="4 5" key="1">
    <citation type="submission" date="2016-11" db="EMBL/GenBank/DDBJ databases">
        <title>The macronuclear genome of Stentor coeruleus: a giant cell with tiny introns.</title>
        <authorList>
            <person name="Slabodnick M."/>
            <person name="Ruby J.G."/>
            <person name="Reiff S.B."/>
            <person name="Swart E.C."/>
            <person name="Gosai S."/>
            <person name="Prabakaran S."/>
            <person name="Witkowska E."/>
            <person name="Larue G.E."/>
            <person name="Fisher S."/>
            <person name="Freeman R.M."/>
            <person name="Gunawardena J."/>
            <person name="Chu W."/>
            <person name="Stover N.A."/>
            <person name="Gregory B.D."/>
            <person name="Nowacki M."/>
            <person name="Derisi J."/>
            <person name="Roy S.W."/>
            <person name="Marshall W.F."/>
            <person name="Sood P."/>
        </authorList>
    </citation>
    <scope>NUCLEOTIDE SEQUENCE [LARGE SCALE GENOMIC DNA]</scope>
    <source>
        <strain evidence="4">WM001</strain>
    </source>
</reference>
<accession>A0A1R2AZZ0</accession>
<keyword evidence="5" id="KW-1185">Reference proteome</keyword>
<dbReference type="SUPFAM" id="SSF48464">
    <property type="entry name" value="ENTH/VHS domain"/>
    <property type="match status" value="1"/>
</dbReference>
<evidence type="ECO:0000313" key="5">
    <source>
        <dbReference type="Proteomes" id="UP000187209"/>
    </source>
</evidence>
<feature type="domain" description="VHS" evidence="3">
    <location>
        <begin position="9"/>
        <end position="167"/>
    </location>
</feature>
<feature type="region of interest" description="Disordered" evidence="2">
    <location>
        <begin position="259"/>
        <end position="283"/>
    </location>
</feature>
<dbReference type="Gene3D" id="1.25.40.90">
    <property type="match status" value="1"/>
</dbReference>
<proteinExistence type="predicted"/>
<dbReference type="InterPro" id="IPR008942">
    <property type="entry name" value="ENTH_VHS"/>
</dbReference>
<dbReference type="InterPro" id="IPR002014">
    <property type="entry name" value="VHS_dom"/>
</dbReference>
<evidence type="ECO:0000313" key="4">
    <source>
        <dbReference type="EMBL" id="OMJ70072.1"/>
    </source>
</evidence>
<feature type="compositionally biased region" description="Basic and acidic residues" evidence="2">
    <location>
        <begin position="259"/>
        <end position="270"/>
    </location>
</feature>
<dbReference type="EMBL" id="MPUH01001127">
    <property type="protein sequence ID" value="OMJ70072.1"/>
    <property type="molecule type" value="Genomic_DNA"/>
</dbReference>
<dbReference type="SUPFAM" id="SSF49348">
    <property type="entry name" value="Clathrin adaptor appendage domain"/>
    <property type="match status" value="1"/>
</dbReference>
<dbReference type="GO" id="GO:0043130">
    <property type="term" value="F:ubiquitin binding"/>
    <property type="evidence" value="ECO:0007669"/>
    <property type="project" value="InterPro"/>
</dbReference>
<sequence>MNYKPVDMVKFSIMSEEDYQRMAPLLADLTKNAKLGVCKDIISQIKKIIKSKSNPPPQKLRSLKLLNACMMVGNVNFLVFTQKKIMSRLGILAGYKKELALELRAESLFGKDSSSSIENRSASIDFINTLLEYIKLWAAEFGKAPDKSDSIFYTTYMKLKDAGVRFPTKQTQRISIVKEEKKAAPVKKASGLDAIENILKLYEENTDESLAQDYLQMLRAQKPHVESALQDAMNTSSSGEIEYLLSLMDKITSALDNTDQRIQKKSESKKSMNASPIKLQPTPASAYISQSSERSPGQQFDLFELDLAPQGSFERVSLPQNPKPSAFATHQPIILNPVEGGNNMFPTQTSNNMFPSQSSNNNMFPPPQVSSNNNMFPPSQTSNNMFPSSANMFPTQPVNRPSVGVNMFPQPKVQEKDSNDQTLAAIKLENSQLKEALDFAKSQLQERDILIQNLKKCNQEITSQIEALNEQLAKAQKKVSKCKDHKELLGEALEHIERLENELKQAQASKPVAVKKKEETKADLFFGIDSEPSSKDPEKRLEKKTTLDFDLDFILSPGPKKAPEPQSSVNYPNLFGSPSEIEAPTQITISQPTNDLPYRMGNCMEMGMLLDTESLQIGFRIQRQAFEIFCCIFIGNKLAEPITEIITELSDVAMEAMPMMMQPLKSTEEVATNGQATRMIKAQFIDVTSKIPKISIKIKWKTMQSTILKLPLTIARFIEARQELPTSIWMEWKKMVFEEDTCVINLAPFSNIVEMCTFLILGGAFRIYSTQELEDLSPTQILGAGQLSDSLVMFMVNVVQGGTQANFAIRCKNLTLRNAIAPIIKGQIISI</sequence>
<keyword evidence="1" id="KW-0175">Coiled coil</keyword>
<evidence type="ECO:0000256" key="2">
    <source>
        <dbReference type="SAM" id="MobiDB-lite"/>
    </source>
</evidence>
<evidence type="ECO:0000259" key="3">
    <source>
        <dbReference type="PROSITE" id="PS50179"/>
    </source>
</evidence>
<feature type="coiled-coil region" evidence="1">
    <location>
        <begin position="423"/>
        <end position="516"/>
    </location>
</feature>
<dbReference type="Gene3D" id="2.60.40.1230">
    <property type="match status" value="1"/>
</dbReference>
<dbReference type="GO" id="GO:0035091">
    <property type="term" value="F:phosphatidylinositol binding"/>
    <property type="evidence" value="ECO:0007669"/>
    <property type="project" value="InterPro"/>
</dbReference>
<dbReference type="PROSITE" id="PS50179">
    <property type="entry name" value="VHS"/>
    <property type="match status" value="1"/>
</dbReference>